<dbReference type="Proteomes" id="UP000290876">
    <property type="component" value="Chromosome"/>
</dbReference>
<dbReference type="AlphaFoldDB" id="A0A449BAZ9"/>
<evidence type="ECO:0000313" key="2">
    <source>
        <dbReference type="Proteomes" id="UP000290876"/>
    </source>
</evidence>
<reference evidence="1 2" key="1">
    <citation type="submission" date="2019-01" db="EMBL/GenBank/DDBJ databases">
        <authorList>
            <consortium name="Pathogen Informatics"/>
        </authorList>
    </citation>
    <scope>NUCLEOTIDE SEQUENCE [LARGE SCALE GENOMIC DNA]</scope>
    <source>
        <strain evidence="1 2">NCTC10184</strain>
    </source>
</reference>
<sequence length="366" mass="41569">MSAKTKKTNAFAELKHLSVEQMSQINSHLNTTPSIQDFLFANEILTYLPSNEVSLTFWKTKSKDSTIKQNFVQEHTIIQEYFAALPPLEQNAILSYLHAQQIKPKLTNDPEFANLSADFVTICDNNEALPNFTEYLTSSNLHHFDTLFAQITQNGVKLDHTNKHFWLLKQMFWVQDNFSTNYLYLQILPQTTNPLGFNLCAEWSVIRIFCDSLDSAQLKVCFEHLKTLNPKAHAALSKLYAAQLNIVQTPPKAKKAKPAAKPNEHLVDLVEAIVNKLNDANKDVEPITSLSEFFQSNNIHTQNKVLYAQFDTNNRIQTLLSPQQVVNNYLATLPAEAQSQVKNLLSARLFANFAQPRSEQSEQAKT</sequence>
<gene>
    <name evidence="1" type="ORF">NCTC10184_00623</name>
</gene>
<keyword evidence="2" id="KW-1185">Reference proteome</keyword>
<evidence type="ECO:0000313" key="1">
    <source>
        <dbReference type="EMBL" id="VEU78378.1"/>
    </source>
</evidence>
<dbReference type="RefSeq" id="WP_129623202.1">
    <property type="nucleotide sequence ID" value="NZ_LR215043.1"/>
</dbReference>
<name>A0A449BAZ9_9BACT</name>
<dbReference type="KEGG" id="mcob:NCTC10184_00623"/>
<dbReference type="EMBL" id="LR215043">
    <property type="protein sequence ID" value="VEU78378.1"/>
    <property type="molecule type" value="Genomic_DNA"/>
</dbReference>
<organism evidence="1 2">
    <name type="scientific">Mycoplasmopsis columbinasalis</name>
    <dbReference type="NCBI Taxonomy" id="114880"/>
    <lineage>
        <taxon>Bacteria</taxon>
        <taxon>Bacillati</taxon>
        <taxon>Mycoplasmatota</taxon>
        <taxon>Mycoplasmoidales</taxon>
        <taxon>Metamycoplasmataceae</taxon>
        <taxon>Mycoplasmopsis</taxon>
    </lineage>
</organism>
<protein>
    <submittedName>
        <fullName evidence="1">Uncharacterized protein</fullName>
    </submittedName>
</protein>
<proteinExistence type="predicted"/>
<accession>A0A449BAZ9</accession>